<evidence type="ECO:0000313" key="3">
    <source>
        <dbReference type="Proteomes" id="UP000002043"/>
    </source>
</evidence>
<evidence type="ECO:0000313" key="2">
    <source>
        <dbReference type="EMBL" id="ADC89959.1"/>
    </source>
</evidence>
<dbReference type="Gene3D" id="1.20.120.1180">
    <property type="match status" value="1"/>
</dbReference>
<name>D3SMH9_THEAH</name>
<dbReference type="Gene3D" id="3.40.50.150">
    <property type="entry name" value="Vaccinia Virus protein VP39"/>
    <property type="match status" value="1"/>
</dbReference>
<dbReference type="STRING" id="638303.Thal_1328"/>
<dbReference type="Proteomes" id="UP000002043">
    <property type="component" value="Chromosome"/>
</dbReference>
<dbReference type="GO" id="GO:0016645">
    <property type="term" value="F:oxidoreductase activity, acting on the CH-NH group of donors"/>
    <property type="evidence" value="ECO:0007669"/>
    <property type="project" value="InterPro"/>
</dbReference>
<gene>
    <name evidence="2" type="ordered locus">Thal_1328</name>
</gene>
<dbReference type="InterPro" id="IPR008471">
    <property type="entry name" value="MnmC-like_methylTransf"/>
</dbReference>
<dbReference type="AlphaFoldDB" id="D3SMH9"/>
<dbReference type="OrthoDB" id="9786494at2"/>
<proteinExistence type="predicted"/>
<dbReference type="RefSeq" id="WP_012992365.1">
    <property type="nucleotide sequence ID" value="NC_013894.1"/>
</dbReference>
<keyword evidence="3" id="KW-1185">Reference proteome</keyword>
<dbReference type="InterPro" id="IPR029063">
    <property type="entry name" value="SAM-dependent_MTases_sf"/>
</dbReference>
<evidence type="ECO:0000259" key="1">
    <source>
        <dbReference type="Pfam" id="PF05430"/>
    </source>
</evidence>
<dbReference type="PANTHER" id="PTHR39963">
    <property type="entry name" value="SLL0983 PROTEIN"/>
    <property type="match status" value="1"/>
</dbReference>
<feature type="domain" description="MnmC-like methyltransferase" evidence="1">
    <location>
        <begin position="113"/>
        <end position="210"/>
    </location>
</feature>
<dbReference type="HOGENOM" id="CLU_061971_0_0_0"/>
<dbReference type="KEGG" id="tal:Thal_1328"/>
<dbReference type="Pfam" id="PF05430">
    <property type="entry name" value="Methyltransf_30"/>
    <property type="match status" value="1"/>
</dbReference>
<protein>
    <recommendedName>
        <fullName evidence="1">MnmC-like methyltransferase domain-containing protein</fullName>
    </recommendedName>
</protein>
<organism evidence="2 3">
    <name type="scientific">Thermocrinis albus (strain DSM 14484 / JCM 11386 / HI 11/12)</name>
    <dbReference type="NCBI Taxonomy" id="638303"/>
    <lineage>
        <taxon>Bacteria</taxon>
        <taxon>Pseudomonadati</taxon>
        <taxon>Aquificota</taxon>
        <taxon>Aquificia</taxon>
        <taxon>Aquificales</taxon>
        <taxon>Aquificaceae</taxon>
        <taxon>Thermocrinis</taxon>
    </lineage>
</organism>
<dbReference type="EMBL" id="CP001931">
    <property type="protein sequence ID" value="ADC89959.1"/>
    <property type="molecule type" value="Genomic_DNA"/>
</dbReference>
<reference evidence="3" key="1">
    <citation type="journal article" date="2010" name="Stand. Genomic Sci.">
        <title>Complete genome sequence of Thermocrinis albus type strain (HI 11/12T).</title>
        <authorList>
            <person name="Wirth R."/>
            <person name="Sikorski J."/>
            <person name="Brambilla E."/>
            <person name="Misra M."/>
            <person name="Lapidus A."/>
            <person name="Copeland A."/>
            <person name="Nolan M."/>
            <person name="Lucas S."/>
            <person name="Chen F."/>
            <person name="Tice H."/>
            <person name="Cheng J.F."/>
            <person name="Han C."/>
            <person name="Detter J.C."/>
            <person name="Tapia R."/>
            <person name="Bruce D."/>
            <person name="Goodwin L."/>
            <person name="Pitluck S."/>
            <person name="Pati A."/>
            <person name="Anderson I."/>
            <person name="Ivanova N."/>
            <person name="Mavromatis K."/>
            <person name="Mikhailova N."/>
            <person name="Chen A."/>
            <person name="Palaniappan K."/>
            <person name="Bilek Y."/>
            <person name="Hader T."/>
            <person name="Land M."/>
            <person name="Hauser L."/>
            <person name="Chang Y.J."/>
            <person name="Jeffries C.D."/>
            <person name="Tindall B.J."/>
            <person name="Rohde M."/>
            <person name="Goker M."/>
            <person name="Bristow J."/>
            <person name="Eisen J.A."/>
            <person name="Markowitz V."/>
            <person name="Hugenholtz P."/>
            <person name="Kyrpides N.C."/>
            <person name="Klenk H.P."/>
        </authorList>
    </citation>
    <scope>NUCLEOTIDE SEQUENCE [LARGE SCALE GENOMIC DNA]</scope>
    <source>
        <strain evidence="3">DSM 14484 / JCM 11386 / HI 11/12</strain>
    </source>
</reference>
<dbReference type="eggNOG" id="COG4121">
    <property type="taxonomic scope" value="Bacteria"/>
</dbReference>
<accession>D3SMH9</accession>
<dbReference type="PANTHER" id="PTHR39963:SF1">
    <property type="entry name" value="MNMC-LIKE METHYLTRANSFERASE DOMAIN-CONTAINING PROTEIN"/>
    <property type="match status" value="1"/>
</dbReference>
<sequence length="262" mass="29942">MILTADGTFTVFHPLYGEPYHSVTAGALTECLEKFLYPSGILQRAKEKREIRILDIGFGLGYNVAVAIKHLRDENRHLQIYVLSFEKELMENPPLLPEPYGYYQRLLWENLPAFEKEGISFKLLLGDARKKITEVSSFEAHVVFHDAFSPLKNPELWTLQFLLQVKRLMDIEGVWISYTSSLAVRKSLWLLGFNLQTTASVGRRRGGTKAGLSIPTLLSPQEMHKLLHSPFSVPLEDHTLEDDPSLILTRYNLRVEHLKAPL</sequence>